<dbReference type="SUPFAM" id="SSF49879">
    <property type="entry name" value="SMAD/FHA domain"/>
    <property type="match status" value="1"/>
</dbReference>
<dbReference type="InterPro" id="IPR008984">
    <property type="entry name" value="SMAD_FHA_dom_sf"/>
</dbReference>
<accession>A0A1S2YAN1</accession>
<evidence type="ECO:0000313" key="4">
    <source>
        <dbReference type="RefSeq" id="XP_004502003.1"/>
    </source>
</evidence>
<dbReference type="SMART" id="SM00240">
    <property type="entry name" value="FHA"/>
    <property type="match status" value="1"/>
</dbReference>
<evidence type="ECO:0000259" key="2">
    <source>
        <dbReference type="PROSITE" id="PS50006"/>
    </source>
</evidence>
<evidence type="ECO:0000313" key="3">
    <source>
        <dbReference type="Proteomes" id="UP000087171"/>
    </source>
</evidence>
<protein>
    <submittedName>
        <fullName evidence="4">Uncharacterized protein LOC101493535 isoform X1</fullName>
    </submittedName>
</protein>
<feature type="compositionally biased region" description="Basic and acidic residues" evidence="1">
    <location>
        <begin position="217"/>
        <end position="226"/>
    </location>
</feature>
<dbReference type="CDD" id="cd00060">
    <property type="entry name" value="FHA"/>
    <property type="match status" value="1"/>
</dbReference>
<reference evidence="4" key="2">
    <citation type="submission" date="2025-08" db="UniProtKB">
        <authorList>
            <consortium name="RefSeq"/>
        </authorList>
    </citation>
    <scope>IDENTIFICATION</scope>
    <source>
        <tissue evidence="4">Etiolated seedlings</tissue>
    </source>
</reference>
<feature type="domain" description="FHA" evidence="2">
    <location>
        <begin position="119"/>
        <end position="169"/>
    </location>
</feature>
<gene>
    <name evidence="4" type="primary">LOC101493535</name>
</gene>
<dbReference type="FunFam" id="2.60.200.20:FF:000063">
    <property type="entry name" value="Predicted protein"/>
    <property type="match status" value="1"/>
</dbReference>
<dbReference type="InterPro" id="IPR050923">
    <property type="entry name" value="Cell_Proc_Reg/RNA_Proc"/>
</dbReference>
<dbReference type="PANTHER" id="PTHR23308">
    <property type="entry name" value="NUCLEAR INHIBITOR OF PROTEIN PHOSPHATASE-1"/>
    <property type="match status" value="1"/>
</dbReference>
<dbReference type="AlphaFoldDB" id="A0A1S2YAN1"/>
<feature type="region of interest" description="Disordered" evidence="1">
    <location>
        <begin position="201"/>
        <end position="226"/>
    </location>
</feature>
<dbReference type="InterPro" id="IPR000253">
    <property type="entry name" value="FHA_dom"/>
</dbReference>
<dbReference type="RefSeq" id="XP_004502003.1">
    <property type="nucleotide sequence ID" value="XM_004501946.3"/>
</dbReference>
<dbReference type="STRING" id="3827.A0A1S2YAN1"/>
<dbReference type="GeneID" id="101493535"/>
<dbReference type="Gene3D" id="2.60.200.20">
    <property type="match status" value="1"/>
</dbReference>
<dbReference type="PaxDb" id="3827-XP_004502003.1"/>
<dbReference type="eggNOG" id="ENOG502RZUN">
    <property type="taxonomic scope" value="Eukaryota"/>
</dbReference>
<keyword evidence="3" id="KW-1185">Reference proteome</keyword>
<dbReference type="Pfam" id="PF00498">
    <property type="entry name" value="FHA"/>
    <property type="match status" value="1"/>
</dbReference>
<dbReference type="PROSITE" id="PS50006">
    <property type="entry name" value="FHA_DOMAIN"/>
    <property type="match status" value="1"/>
</dbReference>
<proteinExistence type="predicted"/>
<dbReference type="Proteomes" id="UP000087171">
    <property type="component" value="Chromosome Ca5"/>
</dbReference>
<reference evidence="3" key="1">
    <citation type="journal article" date="2013" name="Nat. Biotechnol.">
        <title>Draft genome sequence of chickpea (Cicer arietinum) provides a resource for trait improvement.</title>
        <authorList>
            <person name="Varshney R.K."/>
            <person name="Song C."/>
            <person name="Saxena R.K."/>
            <person name="Azam S."/>
            <person name="Yu S."/>
            <person name="Sharpe A.G."/>
            <person name="Cannon S."/>
            <person name="Baek J."/>
            <person name="Rosen B.D."/>
            <person name="Tar'an B."/>
            <person name="Millan T."/>
            <person name="Zhang X."/>
            <person name="Ramsay L.D."/>
            <person name="Iwata A."/>
            <person name="Wang Y."/>
            <person name="Nelson W."/>
            <person name="Farmer A.D."/>
            <person name="Gaur P.M."/>
            <person name="Soderlund C."/>
            <person name="Penmetsa R.V."/>
            <person name="Xu C."/>
            <person name="Bharti A.K."/>
            <person name="He W."/>
            <person name="Winter P."/>
            <person name="Zhao S."/>
            <person name="Hane J.K."/>
            <person name="Carrasquilla-Garcia N."/>
            <person name="Condie J.A."/>
            <person name="Upadhyaya H.D."/>
            <person name="Luo M.C."/>
            <person name="Thudi M."/>
            <person name="Gowda C.L."/>
            <person name="Singh N.P."/>
            <person name="Lichtenzveig J."/>
            <person name="Gali K.K."/>
            <person name="Rubio J."/>
            <person name="Nadarajan N."/>
            <person name="Dolezel J."/>
            <person name="Bansal K.C."/>
            <person name="Xu X."/>
            <person name="Edwards D."/>
            <person name="Zhang G."/>
            <person name="Kahl G."/>
            <person name="Gil J."/>
            <person name="Singh K.B."/>
            <person name="Datta S.K."/>
            <person name="Jackson S.A."/>
            <person name="Wang J."/>
            <person name="Cook D.R."/>
        </authorList>
    </citation>
    <scope>NUCLEOTIDE SEQUENCE [LARGE SCALE GENOMIC DNA]</scope>
    <source>
        <strain evidence="3">cv. CDC Frontier</strain>
    </source>
</reference>
<dbReference type="KEGG" id="cam:101493535"/>
<dbReference type="OrthoDB" id="687730at2759"/>
<evidence type="ECO:0000256" key="1">
    <source>
        <dbReference type="SAM" id="MobiDB-lite"/>
    </source>
</evidence>
<organism evidence="3 4">
    <name type="scientific">Cicer arietinum</name>
    <name type="common">Chickpea</name>
    <name type="synonym">Garbanzo</name>
    <dbReference type="NCBI Taxonomy" id="3827"/>
    <lineage>
        <taxon>Eukaryota</taxon>
        <taxon>Viridiplantae</taxon>
        <taxon>Streptophyta</taxon>
        <taxon>Embryophyta</taxon>
        <taxon>Tracheophyta</taxon>
        <taxon>Spermatophyta</taxon>
        <taxon>Magnoliopsida</taxon>
        <taxon>eudicotyledons</taxon>
        <taxon>Gunneridae</taxon>
        <taxon>Pentapetalae</taxon>
        <taxon>rosids</taxon>
        <taxon>fabids</taxon>
        <taxon>Fabales</taxon>
        <taxon>Fabaceae</taxon>
        <taxon>Papilionoideae</taxon>
        <taxon>50 kb inversion clade</taxon>
        <taxon>NPAAA clade</taxon>
        <taxon>Hologalegina</taxon>
        <taxon>IRL clade</taxon>
        <taxon>Cicereae</taxon>
        <taxon>Cicer</taxon>
    </lineage>
</organism>
<feature type="compositionally biased region" description="Acidic residues" evidence="1">
    <location>
        <begin position="201"/>
        <end position="216"/>
    </location>
</feature>
<name>A0A1S2YAN1_CICAR</name>
<sequence length="226" mass="24303">MEGIVKSLYLTKIPKSQTCSASLLNSPLSFHSNATSVTFNSAIQHKCFLFQQQQQSGVIHPKAKQKGTLGAIHASLEAATPTTNATEKWLLKPIGDGDTRHIGFKVEMPGAYEIASSEVTVGRVPEKADLVIPVATVSGVHARIRKNQGKLLVMDLDSTNGTFIDDKRLKPGVVATVSSGSCIIFGDANLAMFRVLKVEDEKDADTAEETEGELDNDDKSDTTETS</sequence>